<evidence type="ECO:0000313" key="1">
    <source>
        <dbReference type="EMBL" id="ADI32119.1"/>
    </source>
</evidence>
<dbReference type="RefSeq" id="WP_013143317.1">
    <property type="nucleotide sequence ID" value="NC_014205.1"/>
</dbReference>
<keyword evidence="2" id="KW-1185">Reference proteome</keyword>
<evidence type="ECO:0000313" key="2">
    <source>
        <dbReference type="Proteomes" id="UP000002573"/>
    </source>
</evidence>
<name>D7D8M3_STAHD</name>
<dbReference type="KEGG" id="shc:Shell_1014"/>
<dbReference type="HOGENOM" id="CLU_2550433_0_0_2"/>
<protein>
    <submittedName>
        <fullName evidence="1">Uncharacterized protein</fullName>
    </submittedName>
</protein>
<dbReference type="STRING" id="591019.Shell_1014"/>
<reference evidence="1 2" key="2">
    <citation type="journal article" date="2011" name="Stand. Genomic Sci.">
        <title>Complete genome sequence of Staphylothermus hellenicus P8.</title>
        <authorList>
            <person name="Anderson I."/>
            <person name="Wirth R."/>
            <person name="Lucas S."/>
            <person name="Copeland A."/>
            <person name="Lapidus A."/>
            <person name="Cheng J.F."/>
            <person name="Goodwin L."/>
            <person name="Pitluck S."/>
            <person name="Davenport K."/>
            <person name="Detter J.C."/>
            <person name="Han C."/>
            <person name="Tapia R."/>
            <person name="Land M."/>
            <person name="Hauser L."/>
            <person name="Pati A."/>
            <person name="Mikhailova N."/>
            <person name="Woyke T."/>
            <person name="Klenk H.P."/>
            <person name="Kyrpides N."/>
            <person name="Ivanova N."/>
        </authorList>
    </citation>
    <scope>NUCLEOTIDE SEQUENCE [LARGE SCALE GENOMIC DNA]</scope>
    <source>
        <strain evidence="2">DSM 12710 / JCM 10830 / BK20S6-10-b1 / P8</strain>
    </source>
</reference>
<dbReference type="eggNOG" id="arCOG06101">
    <property type="taxonomic scope" value="Archaea"/>
</dbReference>
<proteinExistence type="predicted"/>
<dbReference type="EMBL" id="CP002051">
    <property type="protein sequence ID" value="ADI32119.1"/>
    <property type="molecule type" value="Genomic_DNA"/>
</dbReference>
<accession>D7D8M3</accession>
<dbReference type="Proteomes" id="UP000002573">
    <property type="component" value="Chromosome"/>
</dbReference>
<dbReference type="GeneID" id="9234303"/>
<organism evidence="1 2">
    <name type="scientific">Staphylothermus hellenicus (strain DSM 12710 / JCM 10830 / BK20S6-10-b1 / P8)</name>
    <dbReference type="NCBI Taxonomy" id="591019"/>
    <lineage>
        <taxon>Archaea</taxon>
        <taxon>Thermoproteota</taxon>
        <taxon>Thermoprotei</taxon>
        <taxon>Desulfurococcales</taxon>
        <taxon>Desulfurococcaceae</taxon>
        <taxon>Staphylothermus</taxon>
    </lineage>
</organism>
<gene>
    <name evidence="1" type="ordered locus">Shell_1014</name>
</gene>
<sequence>MVAYEVRGEKIKLAIDHKKKLYATFIIESYEDTDEYVYIDPEEILKLADQIRNLKNKHYKAAKDKEIDHIAYNILEAIPVEE</sequence>
<dbReference type="AlphaFoldDB" id="D7D8M3"/>
<dbReference type="OrthoDB" id="373061at2157"/>
<reference evidence="2" key="1">
    <citation type="submission" date="2010-05" db="EMBL/GenBank/DDBJ databases">
        <title>Complete sequence of Staphylothermus hellenicus DSM 12710.</title>
        <authorList>
            <consortium name="US DOE Joint Genome Institute"/>
            <person name="Lucas S."/>
            <person name="Copeland A."/>
            <person name="Lapidus A."/>
            <person name="Cheng J.-F."/>
            <person name="Bruce D."/>
            <person name="Goodwin L."/>
            <person name="Pitluck S."/>
            <person name="Davenport K."/>
            <person name="Detter J.C."/>
            <person name="Han C."/>
            <person name="Tapia R."/>
            <person name="Larimer F."/>
            <person name="Land M."/>
            <person name="Hauser L."/>
            <person name="Kyrpides N."/>
            <person name="Mikhailova N."/>
            <person name="Anderson I.J."/>
            <person name="Woyke T."/>
        </authorList>
    </citation>
    <scope>NUCLEOTIDE SEQUENCE [LARGE SCALE GENOMIC DNA]</scope>
    <source>
        <strain evidence="2">DSM 12710 / JCM 10830 / BK20S6-10-b1 / P8</strain>
    </source>
</reference>